<gene>
    <name evidence="1" type="ORF">YALI1_A07681g</name>
</gene>
<dbReference type="AlphaFoldDB" id="A0A1D8N422"/>
<reference evidence="1 2" key="1">
    <citation type="journal article" date="2016" name="PLoS ONE">
        <title>Sequence Assembly of Yarrowia lipolytica Strain W29/CLIB89 Shows Transposable Element Diversity.</title>
        <authorList>
            <person name="Magnan C."/>
            <person name="Yu J."/>
            <person name="Chang I."/>
            <person name="Jahn E."/>
            <person name="Kanomata Y."/>
            <person name="Wu J."/>
            <person name="Zeller M."/>
            <person name="Oakes M."/>
            <person name="Baldi P."/>
            <person name="Sandmeyer S."/>
        </authorList>
    </citation>
    <scope>NUCLEOTIDE SEQUENCE [LARGE SCALE GENOMIC DNA]</scope>
    <source>
        <strain evidence="2">CLIB89(W29)</strain>
    </source>
</reference>
<organism evidence="1 2">
    <name type="scientific">Yarrowia lipolytica</name>
    <name type="common">Candida lipolytica</name>
    <dbReference type="NCBI Taxonomy" id="4952"/>
    <lineage>
        <taxon>Eukaryota</taxon>
        <taxon>Fungi</taxon>
        <taxon>Dikarya</taxon>
        <taxon>Ascomycota</taxon>
        <taxon>Saccharomycotina</taxon>
        <taxon>Dipodascomycetes</taxon>
        <taxon>Dipodascales</taxon>
        <taxon>Dipodascales incertae sedis</taxon>
        <taxon>Yarrowia</taxon>
    </lineage>
</organism>
<dbReference type="GeneID" id="94582345"/>
<evidence type="ECO:0000313" key="2">
    <source>
        <dbReference type="Proteomes" id="UP000182444"/>
    </source>
</evidence>
<dbReference type="RefSeq" id="XP_068137785.1">
    <property type="nucleotide sequence ID" value="XM_068281684.1"/>
</dbReference>
<dbReference type="Proteomes" id="UP000182444">
    <property type="component" value="Chromosome 1A"/>
</dbReference>
<dbReference type="EMBL" id="CP017553">
    <property type="protein sequence ID" value="AOW00387.1"/>
    <property type="molecule type" value="Genomic_DNA"/>
</dbReference>
<accession>A0A1D8N422</accession>
<dbReference type="VEuPathDB" id="FungiDB:YALI1_A07681g"/>
<evidence type="ECO:0000313" key="1">
    <source>
        <dbReference type="EMBL" id="AOW00387.1"/>
    </source>
</evidence>
<proteinExistence type="predicted"/>
<sequence length="163" mass="18835">MVSTRAECGEGQPLVASLRRSVCNVVTQQSSKEDVWMGLSCSRCQGRCRRWRRVRVTMTRDMNCYLGTSIGSRDETRRVWIRVHSKRGPRRFNRGFTRAELKHAPSIGCFNAISGTLQSNNCHIWSITYDSLSSLVCDRLIKVTFDSNMYLQCMPLWYISVWL</sequence>
<name>A0A1D8N422_YARLL</name>
<protein>
    <submittedName>
        <fullName evidence="1">Uncharacterized protein</fullName>
    </submittedName>
</protein>